<evidence type="ECO:0000313" key="2">
    <source>
        <dbReference type="EMBL" id="WOH35892.1"/>
    </source>
</evidence>
<evidence type="ECO:0000256" key="1">
    <source>
        <dbReference type="SAM" id="Phobius"/>
    </source>
</evidence>
<reference evidence="2 3" key="1">
    <citation type="submission" date="2023-09" db="EMBL/GenBank/DDBJ databases">
        <authorList>
            <person name="Qi X."/>
        </authorList>
    </citation>
    <scope>NUCLEOTIDE SEQUENCE [LARGE SCALE GENOMIC DNA]</scope>
    <source>
        <strain evidence="2 3">S1-1</strain>
    </source>
</reference>
<dbReference type="Proteomes" id="UP001301442">
    <property type="component" value="Chromosome"/>
</dbReference>
<keyword evidence="1" id="KW-1133">Transmembrane helix</keyword>
<dbReference type="InterPro" id="IPR012902">
    <property type="entry name" value="N_methyl_site"/>
</dbReference>
<dbReference type="NCBIfam" id="TIGR02532">
    <property type="entry name" value="IV_pilin_GFxxxE"/>
    <property type="match status" value="1"/>
</dbReference>
<accession>A0ABZ0GIZ7</accession>
<keyword evidence="1" id="KW-0812">Transmembrane</keyword>
<keyword evidence="3" id="KW-1185">Reference proteome</keyword>
<evidence type="ECO:0000313" key="3">
    <source>
        <dbReference type="Proteomes" id="UP001301442"/>
    </source>
</evidence>
<dbReference type="EMBL" id="CP136600">
    <property type="protein sequence ID" value="WOH35892.1"/>
    <property type="molecule type" value="Genomic_DNA"/>
</dbReference>
<sequence>MTVKLKPSKYQQGFTLIELVLGMTVMVVVIGFMMVAMLPKEQESADQIHLIQATELAQSFVNEITAKAFDENSDMSGGLIRCNETGGSACTSSNSLGAEELVRSLYDDVDDYDGLNSSVNDLEDSLGSSIEDIYHNFHVQVSVYYDNNYDGIADSYDGTLDNSILVKLITITVTTPLDTRIAFAVYKANIE</sequence>
<keyword evidence="1" id="KW-0472">Membrane</keyword>
<feature type="transmembrane region" description="Helical" evidence="1">
    <location>
        <begin position="20"/>
        <end position="38"/>
    </location>
</feature>
<protein>
    <submittedName>
        <fullName evidence="2">Prepilin-type N-terminal cleavage/methylation domain-containing protein</fullName>
    </submittedName>
</protein>
<dbReference type="Pfam" id="PF07963">
    <property type="entry name" value="N_methyl"/>
    <property type="match status" value="1"/>
</dbReference>
<proteinExistence type="predicted"/>
<dbReference type="RefSeq" id="WP_348394708.1">
    <property type="nucleotide sequence ID" value="NZ_CP136600.1"/>
</dbReference>
<gene>
    <name evidence="2" type="ORF">RI844_10910</name>
</gene>
<name>A0ABZ0GIZ7_9GAMM</name>
<organism evidence="2 3">
    <name type="scientific">Thalassotalea fonticola</name>
    <dbReference type="NCBI Taxonomy" id="3065649"/>
    <lineage>
        <taxon>Bacteria</taxon>
        <taxon>Pseudomonadati</taxon>
        <taxon>Pseudomonadota</taxon>
        <taxon>Gammaproteobacteria</taxon>
        <taxon>Alteromonadales</taxon>
        <taxon>Colwelliaceae</taxon>
        <taxon>Thalassotalea</taxon>
    </lineage>
</organism>